<reference evidence="1" key="1">
    <citation type="submission" date="2023-06" db="EMBL/GenBank/DDBJ databases">
        <title>Survivors Of The Sea: Transcriptome response of Skeletonema marinoi to long-term dormancy.</title>
        <authorList>
            <person name="Pinder M.I.M."/>
            <person name="Kourtchenko O."/>
            <person name="Robertson E.K."/>
            <person name="Larsson T."/>
            <person name="Maumus F."/>
            <person name="Osuna-Cruz C.M."/>
            <person name="Vancaester E."/>
            <person name="Stenow R."/>
            <person name="Vandepoele K."/>
            <person name="Ploug H."/>
            <person name="Bruchert V."/>
            <person name="Godhe A."/>
            <person name="Topel M."/>
        </authorList>
    </citation>
    <scope>NUCLEOTIDE SEQUENCE</scope>
    <source>
        <strain evidence="1">R05AC</strain>
    </source>
</reference>
<evidence type="ECO:0000313" key="1">
    <source>
        <dbReference type="EMBL" id="KAK1738785.1"/>
    </source>
</evidence>
<gene>
    <name evidence="1" type="ORF">QTG54_010815</name>
</gene>
<proteinExistence type="predicted"/>
<dbReference type="EMBL" id="JATAAI010000020">
    <property type="protein sequence ID" value="KAK1738785.1"/>
    <property type="molecule type" value="Genomic_DNA"/>
</dbReference>
<evidence type="ECO:0000313" key="2">
    <source>
        <dbReference type="Proteomes" id="UP001224775"/>
    </source>
</evidence>
<organism evidence="1 2">
    <name type="scientific">Skeletonema marinoi</name>
    <dbReference type="NCBI Taxonomy" id="267567"/>
    <lineage>
        <taxon>Eukaryota</taxon>
        <taxon>Sar</taxon>
        <taxon>Stramenopiles</taxon>
        <taxon>Ochrophyta</taxon>
        <taxon>Bacillariophyta</taxon>
        <taxon>Coscinodiscophyceae</taxon>
        <taxon>Thalassiosirophycidae</taxon>
        <taxon>Thalassiosirales</taxon>
        <taxon>Skeletonemataceae</taxon>
        <taxon>Skeletonema</taxon>
        <taxon>Skeletonema marinoi-dohrnii complex</taxon>
    </lineage>
</organism>
<sequence>MHYPPEQEVFTVATHHSSHDKDVASSSSSSKFATFQNSSLCRSPSARWFVGALMVLLSLSLVQNFRKENLLSEIPDYPLTKKQPLHQRSVRFMPYPHKTLGSGTSLQCQWETRPFVSSNTSKESYLDFTQQNAYAEGICIPPTLNDTLHIFSSEEAIECLSPKAQNRDIKLMLSGDSYMKQLYIGLVDILLSKHINNGKEIFGSTQRNEVTTIAQHEMEKRRSEEKNSTFPFVQYGPQCYGVAPLSTTCSEIIKELRTDNSTDYVFIISSGVHIYRRSQNQVNATIQEINNFLDTTNRTIFVSPPYYYPDIQFTAELVRDQAEVYRGLLPNVAPENADHPFLDVYELTRSCMWKNCSYDKAHRSRFVNRWKAQLLLNTLCEVQ</sequence>
<keyword evidence="2" id="KW-1185">Reference proteome</keyword>
<accession>A0AAD8Y517</accession>
<dbReference type="Proteomes" id="UP001224775">
    <property type="component" value="Unassembled WGS sequence"/>
</dbReference>
<evidence type="ECO:0008006" key="3">
    <source>
        <dbReference type="Google" id="ProtNLM"/>
    </source>
</evidence>
<dbReference type="AlphaFoldDB" id="A0AAD8Y517"/>
<comment type="caution">
    <text evidence="1">The sequence shown here is derived from an EMBL/GenBank/DDBJ whole genome shotgun (WGS) entry which is preliminary data.</text>
</comment>
<dbReference type="SUPFAM" id="SSF52266">
    <property type="entry name" value="SGNH hydrolase"/>
    <property type="match status" value="1"/>
</dbReference>
<protein>
    <recommendedName>
        <fullName evidence="3">SGNH domain-containing protein</fullName>
    </recommendedName>
</protein>
<name>A0AAD8Y517_9STRA</name>